<organism evidence="3 4">
    <name type="scientific">Niastella populi</name>
    <dbReference type="NCBI Taxonomy" id="550983"/>
    <lineage>
        <taxon>Bacteria</taxon>
        <taxon>Pseudomonadati</taxon>
        <taxon>Bacteroidota</taxon>
        <taxon>Chitinophagia</taxon>
        <taxon>Chitinophagales</taxon>
        <taxon>Chitinophagaceae</taxon>
        <taxon>Niastella</taxon>
    </lineage>
</organism>
<evidence type="ECO:0000259" key="2">
    <source>
        <dbReference type="PROSITE" id="PS50093"/>
    </source>
</evidence>
<dbReference type="Pfam" id="PF18911">
    <property type="entry name" value="PKD_4"/>
    <property type="match status" value="1"/>
</dbReference>
<feature type="chain" id="PRO_5012076801" description="PKD domain-containing protein" evidence="1">
    <location>
        <begin position="20"/>
        <end position="867"/>
    </location>
</feature>
<dbReference type="NCBIfam" id="TIGR04131">
    <property type="entry name" value="Bac_Flav_CTERM"/>
    <property type="match status" value="1"/>
</dbReference>
<keyword evidence="1" id="KW-0732">Signal</keyword>
<dbReference type="PROSITE" id="PS50093">
    <property type="entry name" value="PKD"/>
    <property type="match status" value="1"/>
</dbReference>
<dbReference type="InterPro" id="IPR035986">
    <property type="entry name" value="PKD_dom_sf"/>
</dbReference>
<protein>
    <recommendedName>
        <fullName evidence="2">PKD domain-containing protein</fullName>
    </recommendedName>
</protein>
<evidence type="ECO:0000313" key="4">
    <source>
        <dbReference type="Proteomes" id="UP000192276"/>
    </source>
</evidence>
<dbReference type="EMBL" id="LWBP01000254">
    <property type="protein sequence ID" value="OQP45669.1"/>
    <property type="molecule type" value="Genomic_DNA"/>
</dbReference>
<dbReference type="InterPro" id="IPR026341">
    <property type="entry name" value="T9SS_type_B"/>
</dbReference>
<reference evidence="4" key="1">
    <citation type="submission" date="2016-04" db="EMBL/GenBank/DDBJ databases">
        <authorList>
            <person name="Chen L."/>
            <person name="Zhuang W."/>
            <person name="Wang G."/>
        </authorList>
    </citation>
    <scope>NUCLEOTIDE SEQUENCE [LARGE SCALE GENOMIC DNA]</scope>
    <source>
        <strain evidence="4">208</strain>
    </source>
</reference>
<dbReference type="InterPro" id="IPR022409">
    <property type="entry name" value="PKD/Chitinase_dom"/>
</dbReference>
<dbReference type="OrthoDB" id="1490014at2"/>
<dbReference type="AlphaFoldDB" id="A0A1V9EHQ8"/>
<comment type="caution">
    <text evidence="3">The sequence shown here is derived from an EMBL/GenBank/DDBJ whole genome shotgun (WGS) entry which is preliminary data.</text>
</comment>
<dbReference type="InterPro" id="IPR000601">
    <property type="entry name" value="PKD_dom"/>
</dbReference>
<dbReference type="Proteomes" id="UP000192276">
    <property type="component" value="Unassembled WGS sequence"/>
</dbReference>
<dbReference type="InterPro" id="IPR013783">
    <property type="entry name" value="Ig-like_fold"/>
</dbReference>
<evidence type="ECO:0000313" key="3">
    <source>
        <dbReference type="EMBL" id="OQP45669.1"/>
    </source>
</evidence>
<keyword evidence="4" id="KW-1185">Reference proteome</keyword>
<dbReference type="SMART" id="SM00089">
    <property type="entry name" value="PKD"/>
    <property type="match status" value="3"/>
</dbReference>
<accession>A0A1V9EHQ8</accession>
<dbReference type="Pfam" id="PF13585">
    <property type="entry name" value="CHU_C"/>
    <property type="match status" value="1"/>
</dbReference>
<proteinExistence type="predicted"/>
<dbReference type="Gene3D" id="2.60.40.10">
    <property type="entry name" value="Immunoglobulins"/>
    <property type="match status" value="2"/>
</dbReference>
<evidence type="ECO:0000256" key="1">
    <source>
        <dbReference type="SAM" id="SignalP"/>
    </source>
</evidence>
<dbReference type="SUPFAM" id="SSF49299">
    <property type="entry name" value="PKD domain"/>
    <property type="match status" value="2"/>
</dbReference>
<name>A0A1V9EHQ8_9BACT</name>
<dbReference type="STRING" id="550983.A4R26_09200"/>
<dbReference type="RefSeq" id="WP_081171322.1">
    <property type="nucleotide sequence ID" value="NZ_LWBP01000254.1"/>
</dbReference>
<feature type="domain" description="PKD" evidence="2">
    <location>
        <begin position="411"/>
        <end position="462"/>
    </location>
</feature>
<feature type="signal peptide" evidence="1">
    <location>
        <begin position="1"/>
        <end position="19"/>
    </location>
</feature>
<dbReference type="CDD" id="cd00146">
    <property type="entry name" value="PKD"/>
    <property type="match status" value="2"/>
</dbReference>
<gene>
    <name evidence="3" type="ORF">A4R26_09200</name>
</gene>
<sequence>MKRSVIGCLLLLTLSAARADHITGGEMHYTFMGINNGQYTYQVTAKLFMDCYSNRRLPNPAFFGIFNKGTGAHIMDMSIPMVRQDRLLLSNPGKCITNPPNVCYDIGLYDFTVNLPPAAEGYIIAIQVVYRVQGINNLTPGYGNIGATYTGEIPGNSREASGPQNHSARFTGDDMVVICANNAFSYSFAAEDGDKDQLRYSFANAYIGGSGGGGANFPPAPPPYASVPYGSNYGAGAPLGGNVKINASTGLITGIAPGDGIYVVTVQVEEIRNGVVIATQRKDLQIRITACTIASASMPAEYMLCKSSQTIALSNLSTSPLITSTTWELFNSNGVSIFTSNSANTSYTFPDTGLYTVKLVINRNQQCSDSSFTTAYVYPGFVPDFSVDGICFKKPTRFIDASTTRYGQVNSWNWSFGDGTGNDRSAQPSPTYTYQSMGTKNVQLVATTTKGCRDTVYKSVNVVDKPPLSLAFRDTLICIPDGVQLKAIGNGIFSWGPVIAMTSPNTATPTVNPVTTTTYKVQLDDNGCINHDSVKVRVVDHVDLQAMNDTTICQGDTIRLHLQSDGLQYAWSPVNQVLNHTAANPLAVTQFTTSYQVLASIGSCTALDRVVVTTVPYPVADAGPDTTICFATSAQLKGSTEAMTFAWLPSSTLSGLTIFDPIASPEQSTAYVLSAFDNKGCPKPGYDTVTVSVLPAINAFAGRDTTVITGQLLQLQASGGVKYEWKPATGLSNTAIANPVAVYSTPSTGIPYKVMVYNEAGCVDSAYIKVKVFQTMPSVFVPNAFSPNRDGRNDLLRPVAAGMSRIDFFRIYNRWGQLVFSTTTSEHGWDGTIAGKQQPSGTYVWVVKAVDYLGSPYMQRGTLVLVR</sequence>